<dbReference type="InterPro" id="IPR009241">
    <property type="entry name" value="HigB-like"/>
</dbReference>
<organism evidence="1 2">
    <name type="scientific">Crocosphaera chwakensis CCY0110</name>
    <dbReference type="NCBI Taxonomy" id="391612"/>
    <lineage>
        <taxon>Bacteria</taxon>
        <taxon>Bacillati</taxon>
        <taxon>Cyanobacteriota</taxon>
        <taxon>Cyanophyceae</taxon>
        <taxon>Oscillatoriophycideae</taxon>
        <taxon>Chroococcales</taxon>
        <taxon>Aphanothecaceae</taxon>
        <taxon>Crocosphaera</taxon>
        <taxon>Crocosphaera chwakensis</taxon>
    </lineage>
</organism>
<dbReference type="Proteomes" id="UP000003781">
    <property type="component" value="Unassembled WGS sequence"/>
</dbReference>
<proteinExistence type="predicted"/>
<sequence>MPRTEIIFYQEKADKIPVLDWLNQLKRQDKKGFAKCVARIQQLQDFGHELRRPASDFLRDGIWELRIRQGKIQYRILYFFDGQNIAILGHALVKKGEAVSNADINKAIQRKEKFSQQPQNHTYEGEI</sequence>
<dbReference type="EMBL" id="AAXW01000109">
    <property type="protein sequence ID" value="EAZ88073.1"/>
    <property type="molecule type" value="Genomic_DNA"/>
</dbReference>
<evidence type="ECO:0008006" key="3">
    <source>
        <dbReference type="Google" id="ProtNLM"/>
    </source>
</evidence>
<dbReference type="RefSeq" id="WP_008278834.1">
    <property type="nucleotide sequence ID" value="NZ_AAXW01000109.1"/>
</dbReference>
<evidence type="ECO:0000313" key="1">
    <source>
        <dbReference type="EMBL" id="EAZ88073.1"/>
    </source>
</evidence>
<comment type="caution">
    <text evidence="1">The sequence shown here is derived from an EMBL/GenBank/DDBJ whole genome shotgun (WGS) entry which is preliminary data.</text>
</comment>
<dbReference type="AlphaFoldDB" id="A3IZL8"/>
<gene>
    <name evidence="1" type="ORF">CY0110_31965</name>
</gene>
<dbReference type="eggNOG" id="COG4679">
    <property type="taxonomic scope" value="Bacteria"/>
</dbReference>
<accession>A3IZL8</accession>
<name>A3IZL8_9CHRO</name>
<dbReference type="Pfam" id="PF05973">
    <property type="entry name" value="Gp49"/>
    <property type="match status" value="1"/>
</dbReference>
<keyword evidence="2" id="KW-1185">Reference proteome</keyword>
<dbReference type="OrthoDB" id="573082at2"/>
<evidence type="ECO:0000313" key="2">
    <source>
        <dbReference type="Proteomes" id="UP000003781"/>
    </source>
</evidence>
<reference evidence="1 2" key="1">
    <citation type="submission" date="2007-03" db="EMBL/GenBank/DDBJ databases">
        <authorList>
            <person name="Stal L."/>
            <person name="Ferriera S."/>
            <person name="Johnson J."/>
            <person name="Kravitz S."/>
            <person name="Beeson K."/>
            <person name="Sutton G."/>
            <person name="Rogers Y.-H."/>
            <person name="Friedman R."/>
            <person name="Frazier M."/>
            <person name="Venter J.C."/>
        </authorList>
    </citation>
    <scope>NUCLEOTIDE SEQUENCE [LARGE SCALE GENOMIC DNA]</scope>
    <source>
        <strain evidence="1 2">CCY0110</strain>
    </source>
</reference>
<protein>
    <recommendedName>
        <fullName evidence="3">Type II toxin-antitoxin system RelE/ParE family toxin</fullName>
    </recommendedName>
</protein>